<dbReference type="InterPro" id="IPR001248">
    <property type="entry name" value="Pur-cyt_permease"/>
</dbReference>
<dbReference type="AlphaFoldDB" id="A0A2T2X8R6"/>
<feature type="transmembrane region" description="Helical" evidence="8">
    <location>
        <begin position="354"/>
        <end position="377"/>
    </location>
</feature>
<dbReference type="GO" id="GO:0022857">
    <property type="term" value="F:transmembrane transporter activity"/>
    <property type="evidence" value="ECO:0007669"/>
    <property type="project" value="InterPro"/>
</dbReference>
<evidence type="ECO:0000256" key="3">
    <source>
        <dbReference type="ARBA" id="ARBA00022448"/>
    </source>
</evidence>
<gene>
    <name evidence="9" type="ORF">C7B43_04105</name>
</gene>
<dbReference type="PANTHER" id="PTHR31806">
    <property type="entry name" value="PURINE-CYTOSINE PERMEASE FCY2-RELATED"/>
    <property type="match status" value="1"/>
</dbReference>
<sequence>MDTCQDRWYKKPNGGDVVAQKELVEPLGIEWVPPAKRHGKPTQLFSLWFSANLGMPAWLVGVLGPVLGLNLMQTIIAVILGNIIASVLVGLTAKAGSGQGLAQLPLSRSIFGRRGNYLPAFLNTLSAIGWYTVNTAVGGEALARLFNWPLALGLLVVAVGQIALGYLGYDVIHRFEHIMVYVQGLLFVLMTYEAVRHFSYLPYVHGGSYGVFLLELAAVVSYSFSWSTYASDYGRYLPENTSGRHVFWSTFWGTFLGTLWVELVGGVVGALGWGNLSPVSMVQHLMGPLTGFALVAIVFGTMTADAVNGYTATLSALTLDIPVRRAYAAVFLGAVGSLVAWMANAHLLADYENFLLILSYWVAPWVGIVLVAAARGIITKDQALSRRGVDFAALGAFIIGILAVIPFMSTTWFEGPVAKILDNGDTGYYAGIIVGSLAYSVLSRRRGRSASSRSVSGL</sequence>
<evidence type="ECO:0000256" key="2">
    <source>
        <dbReference type="ARBA" id="ARBA00008974"/>
    </source>
</evidence>
<evidence type="ECO:0000256" key="6">
    <source>
        <dbReference type="ARBA" id="ARBA00023136"/>
    </source>
</evidence>
<keyword evidence="3 7" id="KW-0813">Transport</keyword>
<keyword evidence="5 8" id="KW-1133">Transmembrane helix</keyword>
<feature type="transmembrane region" description="Helical" evidence="8">
    <location>
        <begin position="45"/>
        <end position="68"/>
    </location>
</feature>
<dbReference type="PIRSF" id="PIRSF002744">
    <property type="entry name" value="Pur-cyt_permease"/>
    <property type="match status" value="1"/>
</dbReference>
<protein>
    <recommendedName>
        <fullName evidence="11">Cytosine permease</fullName>
    </recommendedName>
</protein>
<evidence type="ECO:0000313" key="9">
    <source>
        <dbReference type="EMBL" id="PSR30847.1"/>
    </source>
</evidence>
<feature type="transmembrane region" description="Helical" evidence="8">
    <location>
        <begin position="145"/>
        <end position="166"/>
    </location>
</feature>
<evidence type="ECO:0000256" key="4">
    <source>
        <dbReference type="ARBA" id="ARBA00022692"/>
    </source>
</evidence>
<proteinExistence type="inferred from homology"/>
<organism evidence="9 10">
    <name type="scientific">Sulfobacillus benefaciens</name>
    <dbReference type="NCBI Taxonomy" id="453960"/>
    <lineage>
        <taxon>Bacteria</taxon>
        <taxon>Bacillati</taxon>
        <taxon>Bacillota</taxon>
        <taxon>Clostridia</taxon>
        <taxon>Eubacteriales</taxon>
        <taxon>Clostridiales Family XVII. Incertae Sedis</taxon>
        <taxon>Sulfobacillus</taxon>
    </lineage>
</organism>
<name>A0A2T2X8R6_9FIRM</name>
<feature type="transmembrane region" description="Helical" evidence="8">
    <location>
        <begin position="246"/>
        <end position="273"/>
    </location>
</feature>
<comment type="caution">
    <text evidence="9">The sequence shown here is derived from an EMBL/GenBank/DDBJ whole genome shotgun (WGS) entry which is preliminary data.</text>
</comment>
<feature type="transmembrane region" description="Helical" evidence="8">
    <location>
        <begin position="207"/>
        <end position="225"/>
    </location>
</feature>
<feature type="transmembrane region" description="Helical" evidence="8">
    <location>
        <begin position="327"/>
        <end position="348"/>
    </location>
</feature>
<dbReference type="PANTHER" id="PTHR31806:SF1">
    <property type="entry name" value="PURINE-CYTOSINE PERMEASE FCY2-RELATED"/>
    <property type="match status" value="1"/>
</dbReference>
<evidence type="ECO:0000313" key="10">
    <source>
        <dbReference type="Proteomes" id="UP000242699"/>
    </source>
</evidence>
<dbReference type="GO" id="GO:0005886">
    <property type="term" value="C:plasma membrane"/>
    <property type="evidence" value="ECO:0007669"/>
    <property type="project" value="TreeGrafter"/>
</dbReference>
<keyword evidence="6 7" id="KW-0472">Membrane</keyword>
<accession>A0A2T2X8R6</accession>
<evidence type="ECO:0000256" key="5">
    <source>
        <dbReference type="ARBA" id="ARBA00022989"/>
    </source>
</evidence>
<feature type="transmembrane region" description="Helical" evidence="8">
    <location>
        <begin position="427"/>
        <end position="443"/>
    </location>
</feature>
<dbReference type="Gene3D" id="1.10.4160.10">
    <property type="entry name" value="Hydantoin permease"/>
    <property type="match status" value="1"/>
</dbReference>
<dbReference type="Proteomes" id="UP000242699">
    <property type="component" value="Unassembled WGS sequence"/>
</dbReference>
<feature type="transmembrane region" description="Helical" evidence="8">
    <location>
        <begin position="116"/>
        <end position="133"/>
    </location>
</feature>
<keyword evidence="4 8" id="KW-0812">Transmembrane</keyword>
<evidence type="ECO:0008006" key="11">
    <source>
        <dbReference type="Google" id="ProtNLM"/>
    </source>
</evidence>
<feature type="transmembrane region" description="Helical" evidence="8">
    <location>
        <begin position="285"/>
        <end position="307"/>
    </location>
</feature>
<dbReference type="EMBL" id="PXYT01000006">
    <property type="protein sequence ID" value="PSR30847.1"/>
    <property type="molecule type" value="Genomic_DNA"/>
</dbReference>
<evidence type="ECO:0000256" key="7">
    <source>
        <dbReference type="PIRNR" id="PIRNR002744"/>
    </source>
</evidence>
<evidence type="ECO:0000256" key="8">
    <source>
        <dbReference type="SAM" id="Phobius"/>
    </source>
</evidence>
<dbReference type="Pfam" id="PF02133">
    <property type="entry name" value="Transp_cyt_pur"/>
    <property type="match status" value="1"/>
</dbReference>
<comment type="similarity">
    <text evidence="2 7">Belongs to the purine-cytosine permease (2.A.39) family.</text>
</comment>
<feature type="transmembrane region" description="Helical" evidence="8">
    <location>
        <begin position="178"/>
        <end position="195"/>
    </location>
</feature>
<feature type="transmembrane region" description="Helical" evidence="8">
    <location>
        <begin position="74"/>
        <end position="95"/>
    </location>
</feature>
<comment type="subcellular location">
    <subcellularLocation>
        <location evidence="1">Membrane</location>
        <topology evidence="1">Multi-pass membrane protein</topology>
    </subcellularLocation>
</comment>
<dbReference type="InterPro" id="IPR026030">
    <property type="entry name" value="Pur-cyt_permease_Fcy2/21/22"/>
</dbReference>
<evidence type="ECO:0000256" key="1">
    <source>
        <dbReference type="ARBA" id="ARBA00004141"/>
    </source>
</evidence>
<feature type="transmembrane region" description="Helical" evidence="8">
    <location>
        <begin position="389"/>
        <end position="407"/>
    </location>
</feature>
<reference evidence="9 10" key="1">
    <citation type="journal article" date="2014" name="BMC Genomics">
        <title>Comparison of environmental and isolate Sulfobacillus genomes reveals diverse carbon, sulfur, nitrogen, and hydrogen metabolisms.</title>
        <authorList>
            <person name="Justice N.B."/>
            <person name="Norman A."/>
            <person name="Brown C.T."/>
            <person name="Singh A."/>
            <person name="Thomas B.C."/>
            <person name="Banfield J.F."/>
        </authorList>
    </citation>
    <scope>NUCLEOTIDE SEQUENCE [LARGE SCALE GENOMIC DNA]</scope>
    <source>
        <strain evidence="9">AMDSBA1</strain>
    </source>
</reference>